<feature type="transmembrane region" description="Helical" evidence="4">
    <location>
        <begin position="275"/>
        <end position="297"/>
    </location>
</feature>
<keyword evidence="1 4" id="KW-0812">Transmembrane</keyword>
<comment type="caution">
    <text evidence="6">The sequence shown here is derived from an EMBL/GenBank/DDBJ whole genome shotgun (WGS) entry which is preliminary data.</text>
</comment>
<proteinExistence type="predicted"/>
<feature type="transmembrane region" description="Helical" evidence="4">
    <location>
        <begin position="137"/>
        <end position="159"/>
    </location>
</feature>
<evidence type="ECO:0000313" key="6">
    <source>
        <dbReference type="EMBL" id="MBF0970204.1"/>
    </source>
</evidence>
<protein>
    <submittedName>
        <fullName evidence="6">MFS transporter</fullName>
    </submittedName>
</protein>
<name>A0A929RYV8_9BACT</name>
<keyword evidence="2 4" id="KW-1133">Transmembrane helix</keyword>
<evidence type="ECO:0000256" key="4">
    <source>
        <dbReference type="SAM" id="Phobius"/>
    </source>
</evidence>
<feature type="transmembrane region" description="Helical" evidence="4">
    <location>
        <begin position="12"/>
        <end position="34"/>
    </location>
</feature>
<feature type="transmembrane region" description="Helical" evidence="4">
    <location>
        <begin position="374"/>
        <end position="392"/>
    </location>
</feature>
<dbReference type="Proteomes" id="UP000704068">
    <property type="component" value="Unassembled WGS sequence"/>
</dbReference>
<evidence type="ECO:0000313" key="7">
    <source>
        <dbReference type="Proteomes" id="UP000704068"/>
    </source>
</evidence>
<reference evidence="6" key="1">
    <citation type="submission" date="2020-04" db="EMBL/GenBank/DDBJ databases">
        <title>Deep metagenomics examines the oral microbiome during advanced dental caries in children, revealing novel taxa and co-occurrences with host molecules.</title>
        <authorList>
            <person name="Baker J.L."/>
            <person name="Morton J.T."/>
            <person name="Dinis M."/>
            <person name="Alvarez R."/>
            <person name="Tran N.C."/>
            <person name="Knight R."/>
            <person name="Edlund A."/>
        </authorList>
    </citation>
    <scope>NUCLEOTIDE SEQUENCE</scope>
    <source>
        <strain evidence="6">JCVI_34_bin.1</strain>
    </source>
</reference>
<dbReference type="EMBL" id="JABZGR010000008">
    <property type="protein sequence ID" value="MBF0970204.1"/>
    <property type="molecule type" value="Genomic_DNA"/>
</dbReference>
<dbReference type="PANTHER" id="PTHR23531:SF1">
    <property type="entry name" value="QUINOLENE RESISTANCE PROTEIN NORA"/>
    <property type="match status" value="1"/>
</dbReference>
<feature type="transmembrane region" description="Helical" evidence="4">
    <location>
        <begin position="303"/>
        <end position="326"/>
    </location>
</feature>
<feature type="transmembrane region" description="Helical" evidence="4">
    <location>
        <begin position="347"/>
        <end position="368"/>
    </location>
</feature>
<feature type="transmembrane region" description="Helical" evidence="4">
    <location>
        <begin position="101"/>
        <end position="125"/>
    </location>
</feature>
<dbReference type="SUPFAM" id="SSF103473">
    <property type="entry name" value="MFS general substrate transporter"/>
    <property type="match status" value="1"/>
</dbReference>
<gene>
    <name evidence="6" type="ORF">HXK21_04085</name>
</gene>
<feature type="domain" description="Major facilitator superfamily (MFS) profile" evidence="5">
    <location>
        <begin position="11"/>
        <end position="396"/>
    </location>
</feature>
<dbReference type="CDD" id="cd17489">
    <property type="entry name" value="MFS_YfcJ_like"/>
    <property type="match status" value="1"/>
</dbReference>
<evidence type="ECO:0000259" key="5">
    <source>
        <dbReference type="PROSITE" id="PS50850"/>
    </source>
</evidence>
<feature type="transmembrane region" description="Helical" evidence="4">
    <location>
        <begin position="207"/>
        <end position="226"/>
    </location>
</feature>
<organism evidence="6 7">
    <name type="scientific">Alloprevotella tannerae</name>
    <dbReference type="NCBI Taxonomy" id="76122"/>
    <lineage>
        <taxon>Bacteria</taxon>
        <taxon>Pseudomonadati</taxon>
        <taxon>Bacteroidota</taxon>
        <taxon>Bacteroidia</taxon>
        <taxon>Bacteroidales</taxon>
        <taxon>Prevotellaceae</taxon>
        <taxon>Alloprevotella</taxon>
    </lineage>
</organism>
<dbReference type="InterPro" id="IPR036259">
    <property type="entry name" value="MFS_trans_sf"/>
</dbReference>
<dbReference type="InterPro" id="IPR011701">
    <property type="entry name" value="MFS"/>
</dbReference>
<evidence type="ECO:0000256" key="1">
    <source>
        <dbReference type="ARBA" id="ARBA00022692"/>
    </source>
</evidence>
<feature type="transmembrane region" description="Helical" evidence="4">
    <location>
        <begin position="46"/>
        <end position="65"/>
    </location>
</feature>
<sequence length="405" mass="44616">MSTHYRLFTKSYCCIMAANFLLYFGFWLILPILPFYLRDIFHEPKGVIGIILSCYTVAALCMRPFSGYLLDTFARRPLYLLSYAVFTTLFAGYILSTTLSIFILLRVFHGFSFGAVTVGGNTLVVDIMPSARRGEGLGYYGLANNFAMCLGPMIGLFLYDGGASFDTIFSIALGSCLLGFLSALCVRAPRKKSANKKNAHISLDRFVLLKGIPASIALILLSIPYGTTTNFEAIYVQEIGLPVSSGYFFVLLSIGLGIARLFSGRFVDKGFVTECIHYGLYLVIFAFLLLGSCAYLIQWNVSIACLCFLLVPLLQGIGFGIIFPAYNSLFINLGTHNQRATATSTYLTSWDIGIGIGILGAGIVAEYFNFSTVYFIGGLFSIGGMLFFNLIVTPHYRKKQNTTLR</sequence>
<dbReference type="InterPro" id="IPR052714">
    <property type="entry name" value="MFS_Exporter"/>
</dbReference>
<feature type="transmembrane region" description="Helical" evidence="4">
    <location>
        <begin position="77"/>
        <end position="95"/>
    </location>
</feature>
<evidence type="ECO:0000256" key="2">
    <source>
        <dbReference type="ARBA" id="ARBA00022989"/>
    </source>
</evidence>
<keyword evidence="3 4" id="KW-0472">Membrane</keyword>
<dbReference type="Gene3D" id="1.20.1250.20">
    <property type="entry name" value="MFS general substrate transporter like domains"/>
    <property type="match status" value="1"/>
</dbReference>
<feature type="transmembrane region" description="Helical" evidence="4">
    <location>
        <begin position="246"/>
        <end position="263"/>
    </location>
</feature>
<dbReference type="PROSITE" id="PS50850">
    <property type="entry name" value="MFS"/>
    <property type="match status" value="1"/>
</dbReference>
<accession>A0A929RYV8</accession>
<dbReference type="GO" id="GO:0022857">
    <property type="term" value="F:transmembrane transporter activity"/>
    <property type="evidence" value="ECO:0007669"/>
    <property type="project" value="InterPro"/>
</dbReference>
<dbReference type="Pfam" id="PF07690">
    <property type="entry name" value="MFS_1"/>
    <property type="match status" value="1"/>
</dbReference>
<dbReference type="AlphaFoldDB" id="A0A929RYV8"/>
<dbReference type="PANTHER" id="PTHR23531">
    <property type="entry name" value="QUINOLENE RESISTANCE PROTEIN NORA"/>
    <property type="match status" value="1"/>
</dbReference>
<evidence type="ECO:0000256" key="3">
    <source>
        <dbReference type="ARBA" id="ARBA00023136"/>
    </source>
</evidence>
<dbReference type="InterPro" id="IPR020846">
    <property type="entry name" value="MFS_dom"/>
</dbReference>
<feature type="transmembrane region" description="Helical" evidence="4">
    <location>
        <begin position="165"/>
        <end position="186"/>
    </location>
</feature>